<dbReference type="RefSeq" id="WP_144349159.1">
    <property type="nucleotide sequence ID" value="NZ_CP036259.1"/>
</dbReference>
<evidence type="ECO:0000313" key="2">
    <source>
        <dbReference type="EMBL" id="QDR79521.1"/>
    </source>
</evidence>
<feature type="transmembrane region" description="Helical" evidence="1">
    <location>
        <begin position="76"/>
        <end position="95"/>
    </location>
</feature>
<keyword evidence="3" id="KW-1185">Reference proteome</keyword>
<sequence>MYQVLGWVSVILFLTVTAPYWLRNLNQSVPVLKRETLTQWTKLLRRIHKPLGIILMVAPPVHGYLVLGAFRLHTGSLAAATLIITAILGALFYFTRKPGCFTSHKRTALLSVILILLHLLAPGAVNYLLN</sequence>
<proteinExistence type="predicted"/>
<dbReference type="OrthoDB" id="1956956at2"/>
<dbReference type="Proteomes" id="UP000320776">
    <property type="component" value="Chromosome"/>
</dbReference>
<protein>
    <submittedName>
        <fullName evidence="2">Uncharacterized protein</fullName>
    </submittedName>
</protein>
<keyword evidence="1" id="KW-0472">Membrane</keyword>
<keyword evidence="1" id="KW-0812">Transmembrane</keyword>
<reference evidence="2 3" key="1">
    <citation type="submission" date="2019-02" db="EMBL/GenBank/DDBJ databases">
        <title>Closed genome of Sporomusa termitida DSM 4440.</title>
        <authorList>
            <person name="Poehlein A."/>
            <person name="Daniel R."/>
        </authorList>
    </citation>
    <scope>NUCLEOTIDE SEQUENCE [LARGE SCALE GENOMIC DNA]</scope>
    <source>
        <strain evidence="2 3">DSM 4440</strain>
    </source>
</reference>
<evidence type="ECO:0000256" key="1">
    <source>
        <dbReference type="SAM" id="Phobius"/>
    </source>
</evidence>
<feature type="transmembrane region" description="Helical" evidence="1">
    <location>
        <begin position="6"/>
        <end position="22"/>
    </location>
</feature>
<dbReference type="EMBL" id="CP036259">
    <property type="protein sequence ID" value="QDR79521.1"/>
    <property type="molecule type" value="Genomic_DNA"/>
</dbReference>
<evidence type="ECO:0000313" key="3">
    <source>
        <dbReference type="Proteomes" id="UP000320776"/>
    </source>
</evidence>
<dbReference type="AlphaFoldDB" id="A0A517DQ87"/>
<keyword evidence="1" id="KW-1133">Transmembrane helix</keyword>
<feature type="transmembrane region" description="Helical" evidence="1">
    <location>
        <begin position="51"/>
        <end position="70"/>
    </location>
</feature>
<feature type="transmembrane region" description="Helical" evidence="1">
    <location>
        <begin position="107"/>
        <end position="129"/>
    </location>
</feature>
<organism evidence="2 3">
    <name type="scientific">Sporomusa termitida</name>
    <dbReference type="NCBI Taxonomy" id="2377"/>
    <lineage>
        <taxon>Bacteria</taxon>
        <taxon>Bacillati</taxon>
        <taxon>Bacillota</taxon>
        <taxon>Negativicutes</taxon>
        <taxon>Selenomonadales</taxon>
        <taxon>Sporomusaceae</taxon>
        <taxon>Sporomusa</taxon>
    </lineage>
</organism>
<accession>A0A517DQ87</accession>
<dbReference type="KEGG" id="sted:SPTER_07960"/>
<name>A0A517DQ87_9FIRM</name>
<gene>
    <name evidence="2" type="ORF">SPTER_07960</name>
</gene>